<dbReference type="SUPFAM" id="SSF53850">
    <property type="entry name" value="Periplasmic binding protein-like II"/>
    <property type="match status" value="1"/>
</dbReference>
<evidence type="ECO:0000256" key="1">
    <source>
        <dbReference type="ARBA" id="ARBA00022729"/>
    </source>
</evidence>
<dbReference type="Proteomes" id="UP000279384">
    <property type="component" value="Unassembled WGS sequence"/>
</dbReference>
<gene>
    <name evidence="3" type="ORF">C8E02_1568</name>
</gene>
<dbReference type="Gene3D" id="3.40.190.10">
    <property type="entry name" value="Periplasmic binding protein-like II"/>
    <property type="match status" value="2"/>
</dbReference>
<dbReference type="InterPro" id="IPR001638">
    <property type="entry name" value="Solute-binding_3/MltF_N"/>
</dbReference>
<evidence type="ECO:0000259" key="2">
    <source>
        <dbReference type="Pfam" id="PF00497"/>
    </source>
</evidence>
<keyword evidence="1" id="KW-0732">Signal</keyword>
<dbReference type="PANTHER" id="PTHR35936">
    <property type="entry name" value="MEMBRANE-BOUND LYTIC MUREIN TRANSGLYCOSYLASE F"/>
    <property type="match status" value="1"/>
</dbReference>
<proteinExistence type="predicted"/>
<sequence length="272" mass="30856">MQRKMAPPGVNMTLFRNFMLLLLLAWSLPALAGDAPLRVRFSNQAYPPFMGEQLPRGGILSAVVSEVFRRGNVSVRYDWYPNHRAIQLARNGDVDGSLGWTPNEERLRDLLFSEPVMPFRMVLFQRAGESYPWQTLADLAPYRFGITAGNFYSDAFSSLQQQGVLKVDIASDDGSNLRKLLAGRIDLFPMEWEAGQLLARSTLRQSQARQLVPQAREYWTTPLCVVVSRKHPQAAELIARFNRELRKMRDSGELARLVAQTRQQVYARLGVG</sequence>
<reference evidence="3 4" key="1">
    <citation type="submission" date="2018-10" db="EMBL/GenBank/DDBJ databases">
        <title>Genomic Encyclopedia of Type Strains, Phase IV (KMG-IV): sequencing the most valuable type-strain genomes for metagenomic binning, comparative biology and taxonomic classification.</title>
        <authorList>
            <person name="Goeker M."/>
        </authorList>
    </citation>
    <scope>NUCLEOTIDE SEQUENCE [LARGE SCALE GENOMIC DNA]</scope>
    <source>
        <strain evidence="3 4">DSM 3303</strain>
    </source>
</reference>
<evidence type="ECO:0000313" key="4">
    <source>
        <dbReference type="Proteomes" id="UP000279384"/>
    </source>
</evidence>
<comment type="caution">
    <text evidence="3">The sequence shown here is derived from an EMBL/GenBank/DDBJ whole genome shotgun (WGS) entry which is preliminary data.</text>
</comment>
<dbReference type="AlphaFoldDB" id="A0A495BHS8"/>
<evidence type="ECO:0000313" key="3">
    <source>
        <dbReference type="EMBL" id="RKQ60224.1"/>
    </source>
</evidence>
<dbReference type="EMBL" id="RBID01000013">
    <property type="protein sequence ID" value="RKQ60224.1"/>
    <property type="molecule type" value="Genomic_DNA"/>
</dbReference>
<accession>A0A495BHS8</accession>
<feature type="domain" description="Solute-binding protein family 3/N-terminal" evidence="2">
    <location>
        <begin position="44"/>
        <end position="259"/>
    </location>
</feature>
<protein>
    <submittedName>
        <fullName evidence="3">Amino acid ABC transporter substrate-binding protein (PAAT family)</fullName>
    </submittedName>
</protein>
<organism evidence="3 4">
    <name type="scientific">Vogesella indigofera</name>
    <name type="common">Pseudomonas indigofera</name>
    <dbReference type="NCBI Taxonomy" id="45465"/>
    <lineage>
        <taxon>Bacteria</taxon>
        <taxon>Pseudomonadati</taxon>
        <taxon>Pseudomonadota</taxon>
        <taxon>Betaproteobacteria</taxon>
        <taxon>Neisseriales</taxon>
        <taxon>Chromobacteriaceae</taxon>
        <taxon>Vogesella</taxon>
    </lineage>
</organism>
<name>A0A495BHS8_VOGIN</name>
<dbReference type="Pfam" id="PF00497">
    <property type="entry name" value="SBP_bac_3"/>
    <property type="match status" value="1"/>
</dbReference>
<dbReference type="PANTHER" id="PTHR35936:SF25">
    <property type="entry name" value="ABC TRANSPORTER SUBSTRATE-BINDING PROTEIN"/>
    <property type="match status" value="1"/>
</dbReference>